<organism evidence="2 3">
    <name type="scientific">Deinococcus oregonensis</name>
    <dbReference type="NCBI Taxonomy" id="1805970"/>
    <lineage>
        <taxon>Bacteria</taxon>
        <taxon>Thermotogati</taxon>
        <taxon>Deinococcota</taxon>
        <taxon>Deinococci</taxon>
        <taxon>Deinococcales</taxon>
        <taxon>Deinococcaceae</taxon>
        <taxon>Deinococcus</taxon>
    </lineage>
</organism>
<evidence type="ECO:0000256" key="1">
    <source>
        <dbReference type="SAM" id="Phobius"/>
    </source>
</evidence>
<dbReference type="RefSeq" id="WP_380009826.1">
    <property type="nucleotide sequence ID" value="NZ_JBHLYR010000032.1"/>
</dbReference>
<name>A0ABV6AYM1_9DEIO</name>
<dbReference type="EMBL" id="JBHLYR010000032">
    <property type="protein sequence ID" value="MFB9992604.1"/>
    <property type="molecule type" value="Genomic_DNA"/>
</dbReference>
<feature type="transmembrane region" description="Helical" evidence="1">
    <location>
        <begin position="151"/>
        <end position="172"/>
    </location>
</feature>
<dbReference type="Proteomes" id="UP001589733">
    <property type="component" value="Unassembled WGS sequence"/>
</dbReference>
<sequence>MNQKDWKDAMHNEAEAVNDVQWAQETEQAAQLFGWRVQWSGFLVALGSTGVMSGLVLVLGVLRTRVATGMDQNLIGSLIDTYNAGYVAICLTLLFAVAFLLGRNHVTPSISALALAMFPWLGYGLSTLITLPGHTIYGTPQSTYDLATMSLSSSMLFESAFIAGLASAGAVLGQRSTRRAHLA</sequence>
<reference evidence="2 3" key="1">
    <citation type="submission" date="2024-09" db="EMBL/GenBank/DDBJ databases">
        <authorList>
            <person name="Sun Q."/>
            <person name="Mori K."/>
        </authorList>
    </citation>
    <scope>NUCLEOTIDE SEQUENCE [LARGE SCALE GENOMIC DNA]</scope>
    <source>
        <strain evidence="2 3">JCM 13503</strain>
    </source>
</reference>
<protein>
    <submittedName>
        <fullName evidence="2">Uncharacterized protein</fullName>
    </submittedName>
</protein>
<keyword evidence="1" id="KW-0812">Transmembrane</keyword>
<feature type="transmembrane region" description="Helical" evidence="1">
    <location>
        <begin position="82"/>
        <end position="101"/>
    </location>
</feature>
<evidence type="ECO:0000313" key="2">
    <source>
        <dbReference type="EMBL" id="MFB9992604.1"/>
    </source>
</evidence>
<comment type="caution">
    <text evidence="2">The sequence shown here is derived from an EMBL/GenBank/DDBJ whole genome shotgun (WGS) entry which is preliminary data.</text>
</comment>
<keyword evidence="3" id="KW-1185">Reference proteome</keyword>
<accession>A0ABV6AYM1</accession>
<keyword evidence="1" id="KW-0472">Membrane</keyword>
<keyword evidence="1" id="KW-1133">Transmembrane helix</keyword>
<feature type="transmembrane region" description="Helical" evidence="1">
    <location>
        <begin position="42"/>
        <end position="62"/>
    </location>
</feature>
<feature type="transmembrane region" description="Helical" evidence="1">
    <location>
        <begin position="113"/>
        <end position="131"/>
    </location>
</feature>
<proteinExistence type="predicted"/>
<gene>
    <name evidence="2" type="ORF">ACFFLM_11560</name>
</gene>
<evidence type="ECO:0000313" key="3">
    <source>
        <dbReference type="Proteomes" id="UP001589733"/>
    </source>
</evidence>